<evidence type="ECO:0000313" key="1">
    <source>
        <dbReference type="EMBL" id="KAI3701826.1"/>
    </source>
</evidence>
<name>A0ACB8ZVS1_ARCLA</name>
<organism evidence="1 2">
    <name type="scientific">Arctium lappa</name>
    <name type="common">Greater burdock</name>
    <name type="synonym">Lappa major</name>
    <dbReference type="NCBI Taxonomy" id="4217"/>
    <lineage>
        <taxon>Eukaryota</taxon>
        <taxon>Viridiplantae</taxon>
        <taxon>Streptophyta</taxon>
        <taxon>Embryophyta</taxon>
        <taxon>Tracheophyta</taxon>
        <taxon>Spermatophyta</taxon>
        <taxon>Magnoliopsida</taxon>
        <taxon>eudicotyledons</taxon>
        <taxon>Gunneridae</taxon>
        <taxon>Pentapetalae</taxon>
        <taxon>asterids</taxon>
        <taxon>campanulids</taxon>
        <taxon>Asterales</taxon>
        <taxon>Asteraceae</taxon>
        <taxon>Carduoideae</taxon>
        <taxon>Cardueae</taxon>
        <taxon>Arctiinae</taxon>
        <taxon>Arctium</taxon>
    </lineage>
</organism>
<reference evidence="2" key="1">
    <citation type="journal article" date="2022" name="Mol. Ecol. Resour.">
        <title>The genomes of chicory, endive, great burdock and yacon provide insights into Asteraceae palaeo-polyploidization history and plant inulin production.</title>
        <authorList>
            <person name="Fan W."/>
            <person name="Wang S."/>
            <person name="Wang H."/>
            <person name="Wang A."/>
            <person name="Jiang F."/>
            <person name="Liu H."/>
            <person name="Zhao H."/>
            <person name="Xu D."/>
            <person name="Zhang Y."/>
        </authorList>
    </citation>
    <scope>NUCLEOTIDE SEQUENCE [LARGE SCALE GENOMIC DNA]</scope>
    <source>
        <strain evidence="2">cv. Niubang</strain>
    </source>
</reference>
<accession>A0ACB8ZVS1</accession>
<dbReference type="EMBL" id="CM042055">
    <property type="protein sequence ID" value="KAI3701826.1"/>
    <property type="molecule type" value="Genomic_DNA"/>
</dbReference>
<reference evidence="1 2" key="2">
    <citation type="journal article" date="2022" name="Mol. Ecol. Resour.">
        <title>The genomes of chicory, endive, great burdock and yacon provide insights into Asteraceae paleo-polyploidization history and plant inulin production.</title>
        <authorList>
            <person name="Fan W."/>
            <person name="Wang S."/>
            <person name="Wang H."/>
            <person name="Wang A."/>
            <person name="Jiang F."/>
            <person name="Liu H."/>
            <person name="Zhao H."/>
            <person name="Xu D."/>
            <person name="Zhang Y."/>
        </authorList>
    </citation>
    <scope>NUCLEOTIDE SEQUENCE [LARGE SCALE GENOMIC DNA]</scope>
    <source>
        <strain evidence="2">cv. Niubang</strain>
    </source>
</reference>
<proteinExistence type="predicted"/>
<protein>
    <submittedName>
        <fullName evidence="1">Uncharacterized protein</fullName>
    </submittedName>
</protein>
<keyword evidence="2" id="KW-1185">Reference proteome</keyword>
<dbReference type="Proteomes" id="UP001055879">
    <property type="component" value="Linkage Group LG09"/>
</dbReference>
<sequence length="120" mass="13285">MAEPKIPPSPIGVVIEIAREFMEPSSLIQNQMPEALATLASLYKDPPSPQEVPVEPLVQTAKLLVQAPEVIQDGVVVFRERSVGDELYPLIEEVDEDMDRLDENSEEETGEKDALEGTQQ</sequence>
<evidence type="ECO:0000313" key="2">
    <source>
        <dbReference type="Proteomes" id="UP001055879"/>
    </source>
</evidence>
<comment type="caution">
    <text evidence="1">The sequence shown here is derived from an EMBL/GenBank/DDBJ whole genome shotgun (WGS) entry which is preliminary data.</text>
</comment>
<gene>
    <name evidence="1" type="ORF">L6452_27193</name>
</gene>